<feature type="domain" description="Glutamine amidotransferase" evidence="1">
    <location>
        <begin position="110"/>
        <end position="233"/>
    </location>
</feature>
<dbReference type="EMBL" id="SPLM01000149">
    <property type="protein sequence ID" value="TMW55118.1"/>
    <property type="molecule type" value="Genomic_DNA"/>
</dbReference>
<accession>A0A8K1C2E0</accession>
<dbReference type="PANTHER" id="PTHR42695">
    <property type="entry name" value="GLUTAMINE AMIDOTRANSFERASE YLR126C-RELATED"/>
    <property type="match status" value="1"/>
</dbReference>
<evidence type="ECO:0000259" key="1">
    <source>
        <dbReference type="Pfam" id="PF00117"/>
    </source>
</evidence>
<keyword evidence="3" id="KW-1185">Reference proteome</keyword>
<dbReference type="InterPro" id="IPR029062">
    <property type="entry name" value="Class_I_gatase-like"/>
</dbReference>
<dbReference type="PANTHER" id="PTHR42695:SF5">
    <property type="entry name" value="GLUTAMINE AMIDOTRANSFERASE YLR126C-RELATED"/>
    <property type="match status" value="1"/>
</dbReference>
<dbReference type="Proteomes" id="UP000794436">
    <property type="component" value="Unassembled WGS sequence"/>
</dbReference>
<dbReference type="Gene3D" id="3.40.50.880">
    <property type="match status" value="1"/>
</dbReference>
<dbReference type="AlphaFoldDB" id="A0A8K1C2E0"/>
<sequence length="313" mass="35109">MRVLARAASLLRAPRHRGYATATPKDPVRYLVIDGYIKWGRDDLESGGATTAGQLYADMMIKCTPKDVPAVYDLIYTSDPGFEPPDLSKYHALAWSGSSLTVYKTEDERIHQSMVLARRAYELGIPQFGSCFGAQIAAATAGGRVAKNPMGKEVGIGRKIHLTEAGRAHPLYEGKPSVFGGFSSHNDHITHIQPGGLWLAKNTHTPVQAVAIRHLNGDFWALQYHPEYDLHEFARLLYCRRKVSIELGFFRDMASADKMIDDLEALHSDHSRQDLAWLYGIDHDVLDDNIRTIEVQNFIKHLVLPYKGRQQKN</sequence>
<gene>
    <name evidence="2" type="ORF">Poli38472_013880</name>
</gene>
<dbReference type="OrthoDB" id="92161at2759"/>
<reference evidence="2" key="1">
    <citation type="submission" date="2019-03" db="EMBL/GenBank/DDBJ databases">
        <title>Long read genome sequence of the mycoparasitic Pythium oligandrum ATCC 38472 isolated from sugarbeet rhizosphere.</title>
        <authorList>
            <person name="Gaulin E."/>
        </authorList>
    </citation>
    <scope>NUCLEOTIDE SEQUENCE</scope>
    <source>
        <strain evidence="2">ATCC 38472_TT</strain>
    </source>
</reference>
<dbReference type="CDD" id="cd01741">
    <property type="entry name" value="GATase1_1"/>
    <property type="match status" value="1"/>
</dbReference>
<protein>
    <recommendedName>
        <fullName evidence="1">Glutamine amidotransferase domain-containing protein</fullName>
    </recommendedName>
</protein>
<organism evidence="2 3">
    <name type="scientific">Pythium oligandrum</name>
    <name type="common">Mycoparasitic fungus</name>
    <dbReference type="NCBI Taxonomy" id="41045"/>
    <lineage>
        <taxon>Eukaryota</taxon>
        <taxon>Sar</taxon>
        <taxon>Stramenopiles</taxon>
        <taxon>Oomycota</taxon>
        <taxon>Peronosporomycetes</taxon>
        <taxon>Pythiales</taxon>
        <taxon>Pythiaceae</taxon>
        <taxon>Pythium</taxon>
    </lineage>
</organism>
<dbReference type="Pfam" id="PF00117">
    <property type="entry name" value="GATase"/>
    <property type="match status" value="1"/>
</dbReference>
<evidence type="ECO:0000313" key="3">
    <source>
        <dbReference type="Proteomes" id="UP000794436"/>
    </source>
</evidence>
<dbReference type="GO" id="GO:0005829">
    <property type="term" value="C:cytosol"/>
    <property type="evidence" value="ECO:0007669"/>
    <property type="project" value="TreeGrafter"/>
</dbReference>
<dbReference type="SUPFAM" id="SSF52317">
    <property type="entry name" value="Class I glutamine amidotransferase-like"/>
    <property type="match status" value="1"/>
</dbReference>
<dbReference type="PROSITE" id="PS51273">
    <property type="entry name" value="GATASE_TYPE_1"/>
    <property type="match status" value="1"/>
</dbReference>
<comment type="caution">
    <text evidence="2">The sequence shown here is derived from an EMBL/GenBank/DDBJ whole genome shotgun (WGS) entry which is preliminary data.</text>
</comment>
<dbReference type="InterPro" id="IPR017926">
    <property type="entry name" value="GATASE"/>
</dbReference>
<evidence type="ECO:0000313" key="2">
    <source>
        <dbReference type="EMBL" id="TMW55118.1"/>
    </source>
</evidence>
<proteinExistence type="predicted"/>
<dbReference type="InterPro" id="IPR044992">
    <property type="entry name" value="ChyE-like"/>
</dbReference>
<name>A0A8K1C2E0_PYTOL</name>